<protein>
    <recommendedName>
        <fullName evidence="4">Ig-like domain-containing protein</fullName>
    </recommendedName>
</protein>
<comment type="similarity">
    <text evidence="2">Belongs to the immunoglobulin superfamily. IgLON family.</text>
</comment>
<dbReference type="AlphaFoldDB" id="A0ABD1K613"/>
<gene>
    <name evidence="5" type="ORF">ACEWY4_009057</name>
</gene>
<evidence type="ECO:0000313" key="6">
    <source>
        <dbReference type="Proteomes" id="UP001591681"/>
    </source>
</evidence>
<organism evidence="5 6">
    <name type="scientific">Coilia grayii</name>
    <name type="common">Gray's grenadier anchovy</name>
    <dbReference type="NCBI Taxonomy" id="363190"/>
    <lineage>
        <taxon>Eukaryota</taxon>
        <taxon>Metazoa</taxon>
        <taxon>Chordata</taxon>
        <taxon>Craniata</taxon>
        <taxon>Vertebrata</taxon>
        <taxon>Euteleostomi</taxon>
        <taxon>Actinopterygii</taxon>
        <taxon>Neopterygii</taxon>
        <taxon>Teleostei</taxon>
        <taxon>Clupei</taxon>
        <taxon>Clupeiformes</taxon>
        <taxon>Clupeoidei</taxon>
        <taxon>Engraulidae</taxon>
        <taxon>Coilinae</taxon>
        <taxon>Coilia</taxon>
    </lineage>
</organism>
<dbReference type="PROSITE" id="PS50835">
    <property type="entry name" value="IG_LIKE"/>
    <property type="match status" value="1"/>
</dbReference>
<dbReference type="InterPro" id="IPR013783">
    <property type="entry name" value="Ig-like_fold"/>
</dbReference>
<dbReference type="Pfam" id="PF07679">
    <property type="entry name" value="I-set"/>
    <property type="match status" value="1"/>
</dbReference>
<dbReference type="Gene3D" id="2.60.40.10">
    <property type="entry name" value="Immunoglobulins"/>
    <property type="match status" value="2"/>
</dbReference>
<dbReference type="InterPro" id="IPR036179">
    <property type="entry name" value="Ig-like_dom_sf"/>
</dbReference>
<comment type="caution">
    <text evidence="5">The sequence shown here is derived from an EMBL/GenBank/DDBJ whole genome shotgun (WGS) entry which is preliminary data.</text>
</comment>
<dbReference type="PANTHER" id="PTHR42757:SF41">
    <property type="entry name" value="NEUROTRIMIN ISOFORM X1"/>
    <property type="match status" value="1"/>
</dbReference>
<evidence type="ECO:0000256" key="2">
    <source>
        <dbReference type="ARBA" id="ARBA00037995"/>
    </source>
</evidence>
<dbReference type="PANTHER" id="PTHR42757">
    <property type="entry name" value="IGLON FAMILY OF IMMUNOGLOBULIN SUPERFAMILY-RELATED"/>
    <property type="match status" value="1"/>
</dbReference>
<dbReference type="InterPro" id="IPR007110">
    <property type="entry name" value="Ig-like_dom"/>
</dbReference>
<reference evidence="5 6" key="1">
    <citation type="submission" date="2024-09" db="EMBL/GenBank/DDBJ databases">
        <title>A chromosome-level genome assembly of Gray's grenadier anchovy, Coilia grayii.</title>
        <authorList>
            <person name="Fu Z."/>
        </authorList>
    </citation>
    <scope>NUCLEOTIDE SEQUENCE [LARGE SCALE GENOMIC DNA]</scope>
    <source>
        <strain evidence="5">G4</strain>
        <tissue evidence="5">Muscle</tissue>
    </source>
</reference>
<feature type="domain" description="Ig-like" evidence="4">
    <location>
        <begin position="57"/>
        <end position="141"/>
    </location>
</feature>
<feature type="chain" id="PRO_5044799314" description="Ig-like domain-containing protein" evidence="3">
    <location>
        <begin position="16"/>
        <end position="190"/>
    </location>
</feature>
<dbReference type="InterPro" id="IPR003598">
    <property type="entry name" value="Ig_sub2"/>
</dbReference>
<dbReference type="InterPro" id="IPR013098">
    <property type="entry name" value="Ig_I-set"/>
</dbReference>
<keyword evidence="3" id="KW-0732">Signal</keyword>
<dbReference type="Proteomes" id="UP001591681">
    <property type="component" value="Unassembled WGS sequence"/>
</dbReference>
<dbReference type="EMBL" id="JBHFQA010000008">
    <property type="protein sequence ID" value="KAL2094338.1"/>
    <property type="molecule type" value="Genomic_DNA"/>
</dbReference>
<name>A0ABD1K613_9TELE</name>
<keyword evidence="6" id="KW-1185">Reference proteome</keyword>
<evidence type="ECO:0000256" key="1">
    <source>
        <dbReference type="ARBA" id="ARBA00023180"/>
    </source>
</evidence>
<sequence length="190" mass="20554">MLVCSGLLLFRRVLTTEDEYLEIPSISRQRAGTYECTAINDVATDVQTVELTVNYAPTLSEGKDVGVTLGQQGVLQCEADAVPAADFEWYRDDRRVFNSFDGIEIEDSGALSQLTFFNVSEGDYGNYTCVAINKLGSANASIILFEVIEPTSSTLLQGPGAVQDGNSASRAAHTSTCLLILLALQLLLKF</sequence>
<evidence type="ECO:0000256" key="3">
    <source>
        <dbReference type="SAM" id="SignalP"/>
    </source>
</evidence>
<evidence type="ECO:0000313" key="5">
    <source>
        <dbReference type="EMBL" id="KAL2094338.1"/>
    </source>
</evidence>
<dbReference type="InterPro" id="IPR003599">
    <property type="entry name" value="Ig_sub"/>
</dbReference>
<dbReference type="SUPFAM" id="SSF48726">
    <property type="entry name" value="Immunoglobulin"/>
    <property type="match status" value="2"/>
</dbReference>
<keyword evidence="1" id="KW-0325">Glycoprotein</keyword>
<dbReference type="SMART" id="SM00408">
    <property type="entry name" value="IGc2"/>
    <property type="match status" value="1"/>
</dbReference>
<dbReference type="FunFam" id="2.60.40.10:FF:000305">
    <property type="entry name" value="neurotrimin isoform X2"/>
    <property type="match status" value="1"/>
</dbReference>
<dbReference type="SMART" id="SM00409">
    <property type="entry name" value="IG"/>
    <property type="match status" value="1"/>
</dbReference>
<evidence type="ECO:0000259" key="4">
    <source>
        <dbReference type="PROSITE" id="PS50835"/>
    </source>
</evidence>
<accession>A0ABD1K613</accession>
<dbReference type="InterPro" id="IPR050876">
    <property type="entry name" value="IgLON_domain"/>
</dbReference>
<feature type="signal peptide" evidence="3">
    <location>
        <begin position="1"/>
        <end position="15"/>
    </location>
</feature>
<proteinExistence type="inferred from homology"/>